<proteinExistence type="predicted"/>
<comment type="caution">
    <text evidence="1">The sequence shown here is derived from an EMBL/GenBank/DDBJ whole genome shotgun (WGS) entry which is preliminary data.</text>
</comment>
<gene>
    <name evidence="1" type="ORF">ACFP3H_05045</name>
</gene>
<name>A0ABW1JP33_9NOCA</name>
<organism evidence="1 2">
    <name type="scientific">Nocardia lasii</name>
    <dbReference type="NCBI Taxonomy" id="1616107"/>
    <lineage>
        <taxon>Bacteria</taxon>
        <taxon>Bacillati</taxon>
        <taxon>Actinomycetota</taxon>
        <taxon>Actinomycetes</taxon>
        <taxon>Mycobacteriales</taxon>
        <taxon>Nocardiaceae</taxon>
        <taxon>Nocardia</taxon>
    </lineage>
</organism>
<reference evidence="2" key="1">
    <citation type="journal article" date="2019" name="Int. J. Syst. Evol. Microbiol.">
        <title>The Global Catalogue of Microorganisms (GCM) 10K type strain sequencing project: providing services to taxonomists for standard genome sequencing and annotation.</title>
        <authorList>
            <consortium name="The Broad Institute Genomics Platform"/>
            <consortium name="The Broad Institute Genome Sequencing Center for Infectious Disease"/>
            <person name="Wu L."/>
            <person name="Ma J."/>
        </authorList>
    </citation>
    <scope>NUCLEOTIDE SEQUENCE [LARGE SCALE GENOMIC DNA]</scope>
    <source>
        <strain evidence="2">CCUG 36956</strain>
    </source>
</reference>
<dbReference type="Proteomes" id="UP001596223">
    <property type="component" value="Unassembled WGS sequence"/>
</dbReference>
<sequence length="499" mass="53444">MSDAFSDQLFFAGPSPTSAESQGRPEYVVDAAIVTVAEQIVRTGFDNADSAHRRLRRFCSFAKAEGAMVNCLLGAATTVEDGGAVPFVGRVVGRLGHAELLFELALGESRIDPFDGTPVEHSVPPGSMSELDFEFVIAQASELVDSLLLPNYLALLEWRDLTGEAPRSRQPQQSAALLYELNERLAPVLGEMPLAWLLLHYAEFGVAPLADSIHRALLRTNAADAVTAARTAAAALTAMSYVSPSARLDGLSVVSRRPSHQPTLVTGNHVMADVVCALSRCDTTNGWQADAELLRTADAQTVGWLLAEERRHPREPRCGRGSLMASAIGLEIALGVDHARGAAPITAPSPAAISADLLRVLRLPWDRIPDAARYTPAHLHGVLRLACCAMDSMSPGAAEATELLHRAADRAIPTLSARPDPPIYLQGALALLEAWHSSGPMGARSLLDATEPIAPVVFTTLMLVTTALIHMAAEEFDADVTQVFDALETRLRARDRLAE</sequence>
<accession>A0ABW1JP33</accession>
<keyword evidence="2" id="KW-1185">Reference proteome</keyword>
<dbReference type="EMBL" id="JBHSQN010000002">
    <property type="protein sequence ID" value="MFC6010408.1"/>
    <property type="molecule type" value="Genomic_DNA"/>
</dbReference>
<protein>
    <submittedName>
        <fullName evidence="1">Uncharacterized protein</fullName>
    </submittedName>
</protein>
<evidence type="ECO:0000313" key="2">
    <source>
        <dbReference type="Proteomes" id="UP001596223"/>
    </source>
</evidence>
<evidence type="ECO:0000313" key="1">
    <source>
        <dbReference type="EMBL" id="MFC6010408.1"/>
    </source>
</evidence>
<dbReference type="RefSeq" id="WP_378600286.1">
    <property type="nucleotide sequence ID" value="NZ_JBHSQN010000002.1"/>
</dbReference>